<evidence type="ECO:0000313" key="2">
    <source>
        <dbReference type="EMBL" id="CUS08893.1"/>
    </source>
</evidence>
<feature type="region of interest" description="Disordered" evidence="1">
    <location>
        <begin position="138"/>
        <end position="163"/>
    </location>
</feature>
<feature type="compositionally biased region" description="Low complexity" evidence="1">
    <location>
        <begin position="21"/>
        <end position="41"/>
    </location>
</feature>
<feature type="compositionally biased region" description="Polar residues" evidence="1">
    <location>
        <begin position="193"/>
        <end position="211"/>
    </location>
</feature>
<feature type="region of interest" description="Disordered" evidence="1">
    <location>
        <begin position="428"/>
        <end position="472"/>
    </location>
</feature>
<dbReference type="EMBL" id="LN891107">
    <property type="protein sequence ID" value="CUS08893.1"/>
    <property type="molecule type" value="Genomic_DNA"/>
</dbReference>
<accession>A0A292PQZ5</accession>
<dbReference type="Proteomes" id="UP001412239">
    <property type="component" value="Unassembled WGS sequence"/>
</dbReference>
<feature type="region of interest" description="Disordered" evidence="1">
    <location>
        <begin position="192"/>
        <end position="277"/>
    </location>
</feature>
<sequence>MASVAPPYQYHPPRHPGSFVPTTPRSSTSYYPSSTSTVPTSYSIIGPPSSISTSSSPRLNLGLAAARHATKTPGKLHKRGRSFLKNREETVDDVDEGFFSGPGSPPPSFDHYDHPSHSHSHPASVSVAAHRARGKIKPLLKKVSGSRSNSLDLSRSDGGLPNGVGLGIYDGAGYDSSGIEDDSPFAYRHRRNFSQTSGSSPLLVGGNQTFSHPKRQLPRRGGYTPDVTQYSTSNESSDESDNEHAPDKPRRNALGGSKSPVPGGLHLNTGRSTPMLPTLSMTDLHQRARTPSIQMTTPISPVSPMDLPSTAFPSNVSQHGIKASFKRSHNRARSSLDKSVSETTPSFEASVTAARLAWEAKEEKKEEKRERKRRRSEAKEGERSRATSRCSGRGRGNSGSSNQQHWSHEADFGDDDIVIGGAMKEKVGGFDGFDGSRTSSTSRNDSRGRHGTGKRWGLSGKSEAPNPKRKRPGFKKRWLGFVVWVRIGVVRMQRRLGF</sequence>
<evidence type="ECO:0000256" key="1">
    <source>
        <dbReference type="SAM" id="MobiDB-lite"/>
    </source>
</evidence>
<protein>
    <submittedName>
        <fullName evidence="2">Uncharacterized protein</fullName>
    </submittedName>
</protein>
<proteinExistence type="predicted"/>
<gene>
    <name evidence="2" type="ORF">GSTUAT00007012001</name>
</gene>
<feature type="compositionally biased region" description="Basic and acidic residues" evidence="1">
    <location>
        <begin position="358"/>
        <end position="369"/>
    </location>
</feature>
<keyword evidence="3" id="KW-1185">Reference proteome</keyword>
<name>A0A292PQZ5_9PEZI</name>
<feature type="region of interest" description="Disordered" evidence="1">
    <location>
        <begin position="1"/>
        <end position="41"/>
    </location>
</feature>
<organism evidence="2 3">
    <name type="scientific">Tuber aestivum</name>
    <name type="common">summer truffle</name>
    <dbReference type="NCBI Taxonomy" id="59557"/>
    <lineage>
        <taxon>Eukaryota</taxon>
        <taxon>Fungi</taxon>
        <taxon>Dikarya</taxon>
        <taxon>Ascomycota</taxon>
        <taxon>Pezizomycotina</taxon>
        <taxon>Pezizomycetes</taxon>
        <taxon>Pezizales</taxon>
        <taxon>Tuberaceae</taxon>
        <taxon>Tuber</taxon>
    </lineage>
</organism>
<evidence type="ECO:0000313" key="3">
    <source>
        <dbReference type="Proteomes" id="UP001412239"/>
    </source>
</evidence>
<feature type="compositionally biased region" description="Low complexity" evidence="1">
    <location>
        <begin position="145"/>
        <end position="159"/>
    </location>
</feature>
<feature type="region of interest" description="Disordered" evidence="1">
    <location>
        <begin position="294"/>
        <end position="408"/>
    </location>
</feature>
<feature type="region of interest" description="Disordered" evidence="1">
    <location>
        <begin position="98"/>
        <end position="122"/>
    </location>
</feature>
<dbReference type="AlphaFoldDB" id="A0A292PQZ5"/>
<reference evidence="2" key="1">
    <citation type="submission" date="2015-10" db="EMBL/GenBank/DDBJ databases">
        <authorList>
            <person name="Regsiter A."/>
            <person name="william w."/>
        </authorList>
    </citation>
    <scope>NUCLEOTIDE SEQUENCE</scope>
    <source>
        <strain evidence="2">Montdore</strain>
    </source>
</reference>